<dbReference type="EMBL" id="SUYD01000005">
    <property type="protein sequence ID" value="MBE6265799.1"/>
    <property type="molecule type" value="Genomic_DNA"/>
</dbReference>
<reference evidence="12" key="1">
    <citation type="submission" date="2019-04" db="EMBL/GenBank/DDBJ databases">
        <title>Evolution of Biomass-Degrading Anaerobic Consortia Revealed by Metagenomics.</title>
        <authorList>
            <person name="Peng X."/>
        </authorList>
    </citation>
    <scope>NUCLEOTIDE SEQUENCE</scope>
    <source>
        <strain evidence="12">SIG141</strain>
    </source>
</reference>
<comment type="caution">
    <text evidence="12">The sequence shown here is derived from an EMBL/GenBank/DDBJ whole genome shotgun (WGS) entry which is preliminary data.</text>
</comment>
<dbReference type="InterPro" id="IPR007863">
    <property type="entry name" value="Peptidase_M16_C"/>
</dbReference>
<accession>A0A928BR86</accession>
<proteinExistence type="inferred from homology"/>
<evidence type="ECO:0000256" key="2">
    <source>
        <dbReference type="ARBA" id="ARBA00007261"/>
    </source>
</evidence>
<evidence type="ECO:0000256" key="5">
    <source>
        <dbReference type="ARBA" id="ARBA00022801"/>
    </source>
</evidence>
<dbReference type="InterPro" id="IPR011249">
    <property type="entry name" value="Metalloenz_LuxS/M16"/>
</dbReference>
<dbReference type="Pfam" id="PF05193">
    <property type="entry name" value="Peptidase_M16_C"/>
    <property type="match status" value="2"/>
</dbReference>
<keyword evidence="5" id="KW-0378">Hydrolase</keyword>
<keyword evidence="4" id="KW-0479">Metal-binding</keyword>
<protein>
    <submittedName>
        <fullName evidence="12">Insulinase family protein</fullName>
    </submittedName>
</protein>
<evidence type="ECO:0000256" key="6">
    <source>
        <dbReference type="ARBA" id="ARBA00022833"/>
    </source>
</evidence>
<dbReference type="PROSITE" id="PS00143">
    <property type="entry name" value="INSULINASE"/>
    <property type="match status" value="1"/>
</dbReference>
<dbReference type="Proteomes" id="UP000763088">
    <property type="component" value="Unassembled WGS sequence"/>
</dbReference>
<dbReference type="GO" id="GO:0004222">
    <property type="term" value="F:metalloendopeptidase activity"/>
    <property type="evidence" value="ECO:0007669"/>
    <property type="project" value="InterPro"/>
</dbReference>
<evidence type="ECO:0000313" key="12">
    <source>
        <dbReference type="EMBL" id="MBE6265799.1"/>
    </source>
</evidence>
<dbReference type="PANTHER" id="PTHR43690:SF34">
    <property type="entry name" value="ZINC PROTEASE PQQL-LIKE"/>
    <property type="match status" value="1"/>
</dbReference>
<evidence type="ECO:0000313" key="13">
    <source>
        <dbReference type="Proteomes" id="UP000763088"/>
    </source>
</evidence>
<dbReference type="SUPFAM" id="SSF63411">
    <property type="entry name" value="LuxS/MPP-like metallohydrolase"/>
    <property type="match status" value="4"/>
</dbReference>
<keyword evidence="3" id="KW-0645">Protease</keyword>
<dbReference type="Gene3D" id="3.30.830.10">
    <property type="entry name" value="Metalloenzyme, LuxS/M16 peptidase-like"/>
    <property type="match status" value="4"/>
</dbReference>
<keyword evidence="7" id="KW-0482">Metalloprotease</keyword>
<comment type="cofactor">
    <cofactor evidence="1">
        <name>Zn(2+)</name>
        <dbReference type="ChEBI" id="CHEBI:29105"/>
    </cofactor>
</comment>
<feature type="signal peptide" evidence="9">
    <location>
        <begin position="1"/>
        <end position="19"/>
    </location>
</feature>
<evidence type="ECO:0000256" key="4">
    <source>
        <dbReference type="ARBA" id="ARBA00022723"/>
    </source>
</evidence>
<evidence type="ECO:0000256" key="3">
    <source>
        <dbReference type="ARBA" id="ARBA00022670"/>
    </source>
</evidence>
<evidence type="ECO:0000256" key="8">
    <source>
        <dbReference type="RuleBase" id="RU004447"/>
    </source>
</evidence>
<organism evidence="12 13">
    <name type="scientific">Xylanibacter ruminicola</name>
    <name type="common">Prevotella ruminicola</name>
    <dbReference type="NCBI Taxonomy" id="839"/>
    <lineage>
        <taxon>Bacteria</taxon>
        <taxon>Pseudomonadati</taxon>
        <taxon>Bacteroidota</taxon>
        <taxon>Bacteroidia</taxon>
        <taxon>Bacteroidales</taxon>
        <taxon>Prevotellaceae</taxon>
        <taxon>Xylanibacter</taxon>
    </lineage>
</organism>
<name>A0A928BR86_XYLRU</name>
<feature type="domain" description="Peptidase M16 N-terminal" evidence="10">
    <location>
        <begin position="58"/>
        <end position="180"/>
    </location>
</feature>
<dbReference type="Pfam" id="PF00675">
    <property type="entry name" value="Peptidase_M16"/>
    <property type="match status" value="1"/>
</dbReference>
<dbReference type="AlphaFoldDB" id="A0A928BR86"/>
<feature type="domain" description="Peptidase M16 C-terminal" evidence="11">
    <location>
        <begin position="687"/>
        <end position="868"/>
    </location>
</feature>
<gene>
    <name evidence="12" type="ORF">E7102_04900</name>
</gene>
<comment type="similarity">
    <text evidence="2 8">Belongs to the peptidase M16 family.</text>
</comment>
<dbReference type="InterPro" id="IPR050626">
    <property type="entry name" value="Peptidase_M16"/>
</dbReference>
<feature type="domain" description="Peptidase M16 C-terminal" evidence="11">
    <location>
        <begin position="206"/>
        <end position="390"/>
    </location>
</feature>
<dbReference type="InterPro" id="IPR001431">
    <property type="entry name" value="Pept_M16_Zn_BS"/>
</dbReference>
<feature type="chain" id="PRO_5037943660" evidence="9">
    <location>
        <begin position="20"/>
        <end position="934"/>
    </location>
</feature>
<dbReference type="GO" id="GO:0006508">
    <property type="term" value="P:proteolysis"/>
    <property type="evidence" value="ECO:0007669"/>
    <property type="project" value="UniProtKB-KW"/>
</dbReference>
<dbReference type="PANTHER" id="PTHR43690">
    <property type="entry name" value="NARDILYSIN"/>
    <property type="match status" value="1"/>
</dbReference>
<keyword evidence="9" id="KW-0732">Signal</keyword>
<evidence type="ECO:0000259" key="11">
    <source>
        <dbReference type="Pfam" id="PF05193"/>
    </source>
</evidence>
<evidence type="ECO:0000256" key="1">
    <source>
        <dbReference type="ARBA" id="ARBA00001947"/>
    </source>
</evidence>
<keyword evidence="6" id="KW-0862">Zinc</keyword>
<dbReference type="InterPro" id="IPR011765">
    <property type="entry name" value="Pept_M16_N"/>
</dbReference>
<evidence type="ECO:0000256" key="7">
    <source>
        <dbReference type="ARBA" id="ARBA00023049"/>
    </source>
</evidence>
<dbReference type="GO" id="GO:0046872">
    <property type="term" value="F:metal ion binding"/>
    <property type="evidence" value="ECO:0007669"/>
    <property type="project" value="UniProtKB-KW"/>
</dbReference>
<evidence type="ECO:0000259" key="10">
    <source>
        <dbReference type="Pfam" id="PF00675"/>
    </source>
</evidence>
<sequence length="934" mass="105388">MKFRLLSILALLLTLQASAQLPQDPTVRKGKLKNGMTYYIRHNAKEAGLADFYIAQRVGSILEEPRQRGLAHFLEHMAFNGTKNFPGKGKKLGIVPWCETIGVKFGANLNAYTSIDQTVYHIGSAPLKREGIIDSCLLVLHDWSHYLLLEDAEIDKERGVIHEEWRTRRAGMAVQRLMEQAMPKIYKGTKYEDCMPIGSMDIVDNFPYNDLRDYYQKWYRPDLQAIIVVGDFDVDKMEKKIKKIFSPIPMPKKAAERIYYPVADNDKMIVDIEKDKEQPIVLCHIYQKREATPDNQKNSEKYLRDGYIDGLISTMLNDRYAELRQLPEPPFQSATGRASTFFLSRTKDAFSMSISCKQDNILGGIISAVGVAERARQHGFTQSELDRAKKLRMNAAERRAKMQADYRNSHYVNECVDNFLEGEPLVSVDFMLENTKKLDAEVTLAEVNAAVKELITDKNQVVLMYAPDKEGFEIPSEQQIEQVILAAQQQSYAPYTEAKLAETLVSALPKAGSILSQKPYRHGFTEHTLSNGMKVYTKKTDYESDAVSMRMYADGGTSLYGDEDIPNFALLSSGVTEGGVGAFDAVTLRKMLTGKSVRVSPSVGTKGQSISGSSSVKDMATMFQLVYLYFTQPRRDDAAFASLMSRQRAFLANRNASPKVDYNDSIRAILYGHNPRLAPVVQQTLDKVSYDRILEIYKERFSDAANFKTVIIGNFDQQQLNTLLCQYLAVLPATNKHEQANEANVPQIIGGTAVHKFSKKQATPLANVSIYYTADVPFSAKSDLELDFLKRCLSIAYTDSVREEKGGTYGVSVDFDLDKADKPNATLKISYNADPNRYDELNPIIYQQLKNIADNGPLASSIDKVKQYLVKQYAQAAITNDYWSYIIWHEIDDDTDFDIDYCKMVNDMTAADVQRMAQRILAAKRCIEVTMLSE</sequence>
<evidence type="ECO:0000256" key="9">
    <source>
        <dbReference type="SAM" id="SignalP"/>
    </source>
</evidence>